<evidence type="ECO:0000256" key="18">
    <source>
        <dbReference type="PROSITE-ProRule" id="PRU00192"/>
    </source>
</evidence>
<evidence type="ECO:0000259" key="21">
    <source>
        <dbReference type="PROSITE" id="PS50238"/>
    </source>
</evidence>
<dbReference type="GO" id="GO:0001650">
    <property type="term" value="C:fibrillar center"/>
    <property type="evidence" value="ECO:0007669"/>
    <property type="project" value="TreeGrafter"/>
</dbReference>
<organism evidence="22 23">
    <name type="scientific">Pipistrellus kuhlii</name>
    <name type="common">Kuhl's pipistrelle</name>
    <dbReference type="NCBI Taxonomy" id="59472"/>
    <lineage>
        <taxon>Eukaryota</taxon>
        <taxon>Metazoa</taxon>
        <taxon>Chordata</taxon>
        <taxon>Craniata</taxon>
        <taxon>Vertebrata</taxon>
        <taxon>Euteleostomi</taxon>
        <taxon>Mammalia</taxon>
        <taxon>Eutheria</taxon>
        <taxon>Laurasiatheria</taxon>
        <taxon>Chiroptera</taxon>
        <taxon>Yangochiroptera</taxon>
        <taxon>Vespertilionidae</taxon>
        <taxon>Pipistrellus</taxon>
    </lineage>
</organism>
<evidence type="ECO:0000256" key="6">
    <source>
        <dbReference type="ARBA" id="ARBA00022490"/>
    </source>
</evidence>
<dbReference type="CDD" id="cd11835">
    <property type="entry name" value="SH3_ARHGAP32_33"/>
    <property type="match status" value="1"/>
</dbReference>
<feature type="compositionally biased region" description="Basic and acidic residues" evidence="19">
    <location>
        <begin position="1952"/>
        <end position="1967"/>
    </location>
</feature>
<dbReference type="CDD" id="cd07298">
    <property type="entry name" value="PX_RICS"/>
    <property type="match status" value="1"/>
</dbReference>
<feature type="region of interest" description="Disordered" evidence="19">
    <location>
        <begin position="776"/>
        <end position="886"/>
    </location>
</feature>
<dbReference type="InterPro" id="IPR000198">
    <property type="entry name" value="RhoGAP_dom"/>
</dbReference>
<evidence type="ECO:0000256" key="16">
    <source>
        <dbReference type="ARBA" id="ARBA00081402"/>
    </source>
</evidence>
<dbReference type="GO" id="GO:0005654">
    <property type="term" value="C:nucleoplasm"/>
    <property type="evidence" value="ECO:0007669"/>
    <property type="project" value="TreeGrafter"/>
</dbReference>
<evidence type="ECO:0000256" key="13">
    <source>
        <dbReference type="ARBA" id="ARBA00078814"/>
    </source>
</evidence>
<dbReference type="InterPro" id="IPR042139">
    <property type="entry name" value="PX_ARHGAP32"/>
</dbReference>
<evidence type="ECO:0000256" key="1">
    <source>
        <dbReference type="ARBA" id="ARBA00004308"/>
    </source>
</evidence>
<evidence type="ECO:0000313" key="23">
    <source>
        <dbReference type="Proteomes" id="UP000558488"/>
    </source>
</evidence>
<dbReference type="FunFam" id="3.30.1520.10:FF:000009">
    <property type="entry name" value="rho GTPase-activating protein 32 isoform X2"/>
    <property type="match status" value="1"/>
</dbReference>
<comment type="subcellular location">
    <subcellularLocation>
        <location evidence="2">Cytoplasm</location>
    </subcellularLocation>
    <subcellularLocation>
        <location evidence="1">Endomembrane system</location>
    </subcellularLocation>
</comment>
<dbReference type="FunFam" id="1.10.555.10:FF:000002">
    <property type="entry name" value="rho GTPase-activating protein 32 isoform X1"/>
    <property type="match status" value="1"/>
</dbReference>
<feature type="compositionally biased region" description="Basic and acidic residues" evidence="19">
    <location>
        <begin position="2026"/>
        <end position="2040"/>
    </location>
</feature>
<dbReference type="SUPFAM" id="SSF50044">
    <property type="entry name" value="SH3-domain"/>
    <property type="match status" value="1"/>
</dbReference>
<feature type="compositionally biased region" description="Basic and acidic residues" evidence="19">
    <location>
        <begin position="826"/>
        <end position="839"/>
    </location>
</feature>
<feature type="compositionally biased region" description="Pro residues" evidence="19">
    <location>
        <begin position="1321"/>
        <end position="1337"/>
    </location>
</feature>
<dbReference type="InterPro" id="IPR036871">
    <property type="entry name" value="PX_dom_sf"/>
</dbReference>
<dbReference type="PROSITE" id="PS50238">
    <property type="entry name" value="RHOGAP"/>
    <property type="match status" value="1"/>
</dbReference>
<evidence type="ECO:0000256" key="14">
    <source>
        <dbReference type="ARBA" id="ARBA00080901"/>
    </source>
</evidence>
<evidence type="ECO:0000256" key="5">
    <source>
        <dbReference type="ARBA" id="ARBA00022468"/>
    </source>
</evidence>
<feature type="region of interest" description="Disordered" evidence="19">
    <location>
        <begin position="1073"/>
        <end position="1092"/>
    </location>
</feature>
<dbReference type="Pfam" id="PF00620">
    <property type="entry name" value="RhoGAP"/>
    <property type="match status" value="1"/>
</dbReference>
<dbReference type="SMART" id="SM00326">
    <property type="entry name" value="SH3"/>
    <property type="match status" value="1"/>
</dbReference>
<evidence type="ECO:0000256" key="12">
    <source>
        <dbReference type="ARBA" id="ARBA00077812"/>
    </source>
</evidence>
<dbReference type="InterPro" id="IPR036028">
    <property type="entry name" value="SH3-like_dom_sf"/>
</dbReference>
<keyword evidence="7" id="KW-0472">Membrane</keyword>
<feature type="compositionally biased region" description="Polar residues" evidence="19">
    <location>
        <begin position="844"/>
        <end position="856"/>
    </location>
</feature>
<dbReference type="PANTHER" id="PTHR15729">
    <property type="entry name" value="CDC42 GTPASE-ACTIVATING PROTEIN"/>
    <property type="match status" value="1"/>
</dbReference>
<dbReference type="SUPFAM" id="SSF48350">
    <property type="entry name" value="GTPase activation domain, GAP"/>
    <property type="match status" value="1"/>
</dbReference>
<feature type="region of interest" description="Disordered" evidence="19">
    <location>
        <begin position="933"/>
        <end position="1059"/>
    </location>
</feature>
<evidence type="ECO:0000256" key="17">
    <source>
        <dbReference type="ARBA" id="ARBA00083410"/>
    </source>
</evidence>
<dbReference type="InterPro" id="IPR001452">
    <property type="entry name" value="SH3_domain"/>
</dbReference>
<evidence type="ECO:0000256" key="4">
    <source>
        <dbReference type="ARBA" id="ARBA00022443"/>
    </source>
</evidence>
<feature type="domain" description="SH3" evidence="20">
    <location>
        <begin position="259"/>
        <end position="321"/>
    </location>
</feature>
<proteinExistence type="inferred from homology"/>
<feature type="region of interest" description="Disordered" evidence="19">
    <location>
        <begin position="23"/>
        <end position="51"/>
    </location>
</feature>
<dbReference type="GO" id="GO:0005938">
    <property type="term" value="C:cell cortex"/>
    <property type="evidence" value="ECO:0007669"/>
    <property type="project" value="TreeGrafter"/>
</dbReference>
<dbReference type="GO" id="GO:0005096">
    <property type="term" value="F:GTPase activator activity"/>
    <property type="evidence" value="ECO:0007669"/>
    <property type="project" value="UniProtKB-KW"/>
</dbReference>
<evidence type="ECO:0000256" key="11">
    <source>
        <dbReference type="ARBA" id="ARBA00077590"/>
    </source>
</evidence>
<dbReference type="CDD" id="cd04384">
    <property type="entry name" value="RhoGAP_CdGAP"/>
    <property type="match status" value="1"/>
</dbReference>
<feature type="compositionally biased region" description="Low complexity" evidence="19">
    <location>
        <begin position="1384"/>
        <end position="1399"/>
    </location>
</feature>
<keyword evidence="5" id="KW-0343">GTPase activation</keyword>
<dbReference type="InterPro" id="IPR051576">
    <property type="entry name" value="PX-Rho_GAP"/>
</dbReference>
<feature type="region of interest" description="Disordered" evidence="19">
    <location>
        <begin position="1864"/>
        <end position="2003"/>
    </location>
</feature>
<dbReference type="Proteomes" id="UP000558488">
    <property type="component" value="Unassembled WGS sequence"/>
</dbReference>
<dbReference type="Gene3D" id="1.10.555.10">
    <property type="entry name" value="Rho GTPase activation protein"/>
    <property type="match status" value="1"/>
</dbReference>
<keyword evidence="6" id="KW-0963">Cytoplasm</keyword>
<evidence type="ECO:0000313" key="22">
    <source>
        <dbReference type="EMBL" id="KAF6311563.1"/>
    </source>
</evidence>
<evidence type="ECO:0000259" key="20">
    <source>
        <dbReference type="PROSITE" id="PS50002"/>
    </source>
</evidence>
<evidence type="ECO:0000256" key="2">
    <source>
        <dbReference type="ARBA" id="ARBA00004496"/>
    </source>
</evidence>
<comment type="similarity">
    <text evidence="3">Belongs to the PX domain-containing GAP family.</text>
</comment>
<dbReference type="GO" id="GO:0015629">
    <property type="term" value="C:actin cytoskeleton"/>
    <property type="evidence" value="ECO:0007669"/>
    <property type="project" value="TreeGrafter"/>
</dbReference>
<protein>
    <recommendedName>
        <fullName evidence="9">Rho GTPase-activating protein 32</fullName>
    </recommendedName>
    <alternativeName>
        <fullName evidence="14">Brain-specific Rho GTPase-activating protein</fullName>
    </alternativeName>
    <alternativeName>
        <fullName evidence="12">GAB-associated Cdc42/Rac GTPase-activating protein</fullName>
    </alternativeName>
    <alternativeName>
        <fullName evidence="10">GC-GAP</fullName>
    </alternativeName>
    <alternativeName>
        <fullName evidence="17">Rho-type GTPase-activating protein 32</fullName>
    </alternativeName>
    <alternativeName>
        <fullName evidence="11">Rho/Cdc42/Rac GTPase-activating protein RICS</fullName>
    </alternativeName>
    <alternativeName>
        <fullName evidence="15">RhoGAP involved in the beta-catenin-N-cadherin and NMDA receptor signaling</fullName>
    </alternativeName>
    <alternativeName>
        <fullName evidence="16">p200RhoGAP</fullName>
    </alternativeName>
    <alternativeName>
        <fullName evidence="13">p250GAP</fullName>
    </alternativeName>
</protein>
<reference evidence="22 23" key="1">
    <citation type="journal article" date="2020" name="Nature">
        <title>Six reference-quality genomes reveal evolution of bat adaptations.</title>
        <authorList>
            <person name="Jebb D."/>
            <person name="Huang Z."/>
            <person name="Pippel M."/>
            <person name="Hughes G.M."/>
            <person name="Lavrichenko K."/>
            <person name="Devanna P."/>
            <person name="Winkler S."/>
            <person name="Jermiin L.S."/>
            <person name="Skirmuntt E.C."/>
            <person name="Katzourakis A."/>
            <person name="Burkitt-Gray L."/>
            <person name="Ray D.A."/>
            <person name="Sullivan K.A.M."/>
            <person name="Roscito J.G."/>
            <person name="Kirilenko B.M."/>
            <person name="Davalos L.M."/>
            <person name="Corthals A.P."/>
            <person name="Power M.L."/>
            <person name="Jones G."/>
            <person name="Ransome R.D."/>
            <person name="Dechmann D.K.N."/>
            <person name="Locatelli A.G."/>
            <person name="Puechmaille S.J."/>
            <person name="Fedrigo O."/>
            <person name="Jarvis E.D."/>
            <person name="Hiller M."/>
            <person name="Vernes S.C."/>
            <person name="Myers E.W."/>
            <person name="Teeling E.C."/>
        </authorList>
    </citation>
    <scope>NUCLEOTIDE SEQUENCE [LARGE SCALE GENOMIC DNA]</scope>
    <source>
        <strain evidence="22">MPipKuh1</strain>
        <tissue evidence="22">Flight muscle</tissue>
    </source>
</reference>
<comment type="caution">
    <text evidence="22">The sequence shown here is derived from an EMBL/GenBank/DDBJ whole genome shotgun (WGS) entry which is preliminary data.</text>
</comment>
<feature type="compositionally biased region" description="Low complexity" evidence="19">
    <location>
        <begin position="1073"/>
        <end position="1082"/>
    </location>
</feature>
<evidence type="ECO:0000256" key="10">
    <source>
        <dbReference type="ARBA" id="ARBA00075213"/>
    </source>
</evidence>
<dbReference type="PROSITE" id="PS50002">
    <property type="entry name" value="SH3"/>
    <property type="match status" value="1"/>
</dbReference>
<keyword evidence="4 18" id="KW-0728">SH3 domain</keyword>
<dbReference type="GO" id="GO:0005794">
    <property type="term" value="C:Golgi apparatus"/>
    <property type="evidence" value="ECO:0007669"/>
    <property type="project" value="TreeGrafter"/>
</dbReference>
<dbReference type="InterPro" id="IPR008936">
    <property type="entry name" value="Rho_GTPase_activation_prot"/>
</dbReference>
<dbReference type="EMBL" id="JACAGB010000020">
    <property type="protein sequence ID" value="KAF6311563.1"/>
    <property type="molecule type" value="Genomic_DNA"/>
</dbReference>
<comment type="function">
    <text evidence="8">GTPase-activating protein (GAP) promoting GTP hydrolysis on RHOA, CDC42 and RAC1 small GTPases. May be involved in the differentiation of neuronal cells during the formation of neurite extensions. Involved in NMDA receptor activity-dependent actin reorganization in dendritic spines. May mediate cross-talks between Ras- and Rho-regulated signaling pathways in cell growth regulation. Isoform 2 has higher GAP activity.</text>
</comment>
<feature type="compositionally biased region" description="Low complexity" evidence="19">
    <location>
        <begin position="984"/>
        <end position="1003"/>
    </location>
</feature>
<dbReference type="GO" id="GO:0007264">
    <property type="term" value="P:small GTPase-mediated signal transduction"/>
    <property type="evidence" value="ECO:0007669"/>
    <property type="project" value="TreeGrafter"/>
</dbReference>
<feature type="compositionally biased region" description="Basic residues" evidence="19">
    <location>
        <begin position="1906"/>
        <end position="1916"/>
    </location>
</feature>
<dbReference type="SMART" id="SM00324">
    <property type="entry name" value="RhoGAP"/>
    <property type="match status" value="1"/>
</dbReference>
<dbReference type="Gene3D" id="2.30.30.40">
    <property type="entry name" value="SH3 Domains"/>
    <property type="match status" value="1"/>
</dbReference>
<sequence length="2163" mass="231618">METESESSTSGDDSVFWLDSEAVTQVTDSEGGGREETCRKMKSSVHSEEDDFVPELHRNVHPRERPDWEETLSAMARGADVPEIPGDLSLKTCGSTASMKVKHVKKLPFTKGHFPKMAECAHFHYENVEFGSIQLSLSEEQNDVTKNGCESKELVYLVHIACQGKSWIVKRSYEDFRVLDKHLHLCIYDRRFSQLSELPRSDALKDSPESVTQMLMAYLSRLSTIAGNKINCGPALTWMEIDNKGNHLLVHEESSINTPAVGAAHVIKRYTARAPDELTLEVGDIVSVIDMPPKVLSTWWRGKHGFQVGLFPGHCVELINQKVPQSVTNSVPKPVSKKHGKLITFLRTFMKSRPTKQKLKQRGILKERVFGCDLGEHLLNSGFEVPQVLQSCTAFIERYGIVDGIYRLSGVASNIQRLRHEFDSEHVPDLTKEPYVQDIHSVGSLCKLYFRELPNPLLTYQLYEKFSDAVSAATDEERLIKIHDVIQQLPPPHYRTLEFLMRHLSLLADYCSITNMHAKNLAIVWAPNLLRSKQIESACFSGTAAFMEVRIQSVVVEFILNHVDVLFSGKISEVIQEGAASLSRPKSLLISSPSTKLLTLEEAQARTQAQISSPLVTENKYIEVGEGPAALQGKFHTIIDFPLERRRPQNKMKKSPVGSWRSFFNLGKSSSVSKRKLQRNESEPSEMKAMALKGGRAEGTLRSAKSEESLTSLHAVDGDPKLFRPRRPRSSSDALSASFNGDMLGNRCNSYDNLPHDNESEEDLGLLHIPALVSPPSAEDVDLSPPDMGVASLDFDPMSFQCSPPRAEAEGPEGGAAAFSDSPTGHPKDRPSPNKKDPDAGGSRAQTPGSTASSEPVSPLPDTPSPFFTLDLSPGEEKSAKPSSFTEKVVYAFSPNIGRKLGKSPSMNISEPISVTLPPRVSEVISVASATASTTASATAAQTRSPPAWHTGTDESAVGVGTRSPPRVGKTKADEREALDGCCEPGVQPPGQAAAAAVATEAEVPAKEKEEEPCVSDGQSKALPSGQAPTVSPPGAATHDPPQEAIPVSSVSLIPPPPPPKNVARLLALALAESAQQASSTQPLKRPGACQPASYGDVAVAATAEESLPIYRPHVALDKTPVPADGPAEHFLLPSHAPGSCQQLLPDTAAAAATRDQARPSAPEPGQQPHPACTSGGPGQASATAAPLRDSKSDEHIIGFQDDQPGKTTGPTVSFADEDQTQVHFYSDDQPPSYFGASVDQPHHASPLTDKSPTPSRDRPYPPAGSPEEPVGTASLAYAAAAAADTGAWEASWEPAEQPAAASDFAAAATLQRPHRTHRPLPAPPSQRPAEPLPAPGQGPAGACVGFNNSHKVPGVVPTPERPPEPRASAEDPAPGLAGDGCGAATPCPASAPTACPAAQPGLPEKLREGPRAPPLHLRAESAPVHAACGFPAPVPPARTMESKVAAASIHCSGGVEAASGAGYHPFGDDVLPLPLPVPQPKHAAPPKAPYSAFTRPDVIAPEPFGPENCVHFNMTPANCHQYRPQSVPPHHSGLEPPHAVVAAAAAYGVRSEPPASLGGPRYNTYVAPGRSTAAASSSGPPSKPPCGRVEYVSSLSSSVRGGCYPEDISSVYPTIRRVQSLHTPPAAAVIRSVPISRTEVPPDDDEPAAYCPRPLYPYKPYPASQARSSDYHVTQLQPYFENGRVHYRYSPYSSGCSAASSAAAAYYGGPDGGSGGSGALCDLDAYGTVQLRPLHHHHHRLPGRDLAFHNPRLQGKGLYGYGYAAGLPPPRPRAALAGYFPGNDHGLVGVSPAGEGKHAYTSWDLEDMEKYRLQSIRRESRARQKVKGPVMSQYDNMMGPPGALQEELGGGIYVIHLRSKSDPGKTGLLSVAEGKEAPRPPGKALSPEGGDPFYRKHPEAELDRAHHHGHGHGGHGHGNGQPEKPSLPQKQSSLRNRKLHDTGCGGGSGLPEHRAPQEASHRHPCEPRNGPPHPQGAGLLDYGSKGSPDACEPASYHHNSAGKYMTLGPESLRLNHKEAARLCKELERPPRARQPRDCYTEDEPQLGQASVPPPKPERSHSLKLHHTQSGEQRDPGALCQYPAHGRRQGSLATVSQYDNLEGYHSPPQLQRGGFAGGAVGAYLPPSFAHPQSRTYATALGQGAFLPAELALQQHPETQVHAE</sequence>
<feature type="compositionally biased region" description="Basic and acidic residues" evidence="19">
    <location>
        <begin position="1894"/>
        <end position="1905"/>
    </location>
</feature>
<dbReference type="PANTHER" id="PTHR15729:SF13">
    <property type="entry name" value="RHO GTPASE-ACTIVATING PROTEIN 32"/>
    <property type="match status" value="1"/>
</dbReference>
<evidence type="ECO:0000256" key="7">
    <source>
        <dbReference type="ARBA" id="ARBA00023136"/>
    </source>
</evidence>
<accession>A0A7J7UF89</accession>
<feature type="region of interest" description="Disordered" evidence="19">
    <location>
        <begin position="2026"/>
        <end position="2081"/>
    </location>
</feature>
<feature type="region of interest" description="Disordered" evidence="19">
    <location>
        <begin position="1820"/>
        <end position="1839"/>
    </location>
</feature>
<feature type="region of interest" description="Disordered" evidence="19">
    <location>
        <begin position="1149"/>
        <end position="1415"/>
    </location>
</feature>
<keyword evidence="23" id="KW-1185">Reference proteome</keyword>
<evidence type="ECO:0000256" key="9">
    <source>
        <dbReference type="ARBA" id="ARBA00070261"/>
    </source>
</evidence>
<evidence type="ECO:0000256" key="3">
    <source>
        <dbReference type="ARBA" id="ARBA00008795"/>
    </source>
</evidence>
<dbReference type="Pfam" id="PF14604">
    <property type="entry name" value="SH3_9"/>
    <property type="match status" value="1"/>
</dbReference>
<feature type="region of interest" description="Disordered" evidence="19">
    <location>
        <begin position="718"/>
        <end position="742"/>
    </location>
</feature>
<feature type="domain" description="Rho-GAP" evidence="21">
    <location>
        <begin position="372"/>
        <end position="567"/>
    </location>
</feature>
<evidence type="ECO:0000256" key="8">
    <source>
        <dbReference type="ARBA" id="ARBA00057139"/>
    </source>
</evidence>
<gene>
    <name evidence="22" type="ORF">mPipKuh1_000917</name>
</gene>
<evidence type="ECO:0000256" key="15">
    <source>
        <dbReference type="ARBA" id="ARBA00081362"/>
    </source>
</evidence>
<name>A0A7J7UF89_PIPKU</name>
<dbReference type="SUPFAM" id="SSF64268">
    <property type="entry name" value="PX domain"/>
    <property type="match status" value="1"/>
</dbReference>
<dbReference type="GO" id="GO:1901981">
    <property type="term" value="F:phosphatidylinositol phosphate binding"/>
    <property type="evidence" value="ECO:0007669"/>
    <property type="project" value="InterPro"/>
</dbReference>
<dbReference type="Gene3D" id="3.30.1520.10">
    <property type="entry name" value="Phox-like domain"/>
    <property type="match status" value="1"/>
</dbReference>
<feature type="compositionally biased region" description="Low complexity" evidence="19">
    <location>
        <begin position="1274"/>
        <end position="1309"/>
    </location>
</feature>
<evidence type="ECO:0000256" key="19">
    <source>
        <dbReference type="SAM" id="MobiDB-lite"/>
    </source>
</evidence>